<gene>
    <name evidence="8" type="ORF">EXIGLDRAFT_837258</name>
</gene>
<dbReference type="GO" id="GO:0004022">
    <property type="term" value="F:alcohol dehydrogenase (NAD+) activity"/>
    <property type="evidence" value="ECO:0007669"/>
    <property type="project" value="TreeGrafter"/>
</dbReference>
<evidence type="ECO:0000313" key="8">
    <source>
        <dbReference type="EMBL" id="KZV91212.1"/>
    </source>
</evidence>
<dbReference type="InterPro" id="IPR002328">
    <property type="entry name" value="ADH_Zn_CS"/>
</dbReference>
<keyword evidence="9" id="KW-1185">Reference proteome</keyword>
<protein>
    <submittedName>
        <fullName evidence="8">GroES-like protein</fullName>
    </submittedName>
</protein>
<dbReference type="Pfam" id="PF08240">
    <property type="entry name" value="ADH_N"/>
    <property type="match status" value="1"/>
</dbReference>
<dbReference type="InterPro" id="IPR020843">
    <property type="entry name" value="ER"/>
</dbReference>
<dbReference type="PANTHER" id="PTHR42940:SF7">
    <property type="entry name" value="ALCOHOL DEHYDROGENASE-LIKE N-TERMINAL DOMAIN-CONTAINING PROTEIN"/>
    <property type="match status" value="1"/>
</dbReference>
<keyword evidence="5" id="KW-0560">Oxidoreductase</keyword>
<dbReference type="GO" id="GO:0005737">
    <property type="term" value="C:cytoplasm"/>
    <property type="evidence" value="ECO:0007669"/>
    <property type="project" value="TreeGrafter"/>
</dbReference>
<dbReference type="InterPro" id="IPR036291">
    <property type="entry name" value="NAD(P)-bd_dom_sf"/>
</dbReference>
<dbReference type="InterPro" id="IPR013149">
    <property type="entry name" value="ADH-like_C"/>
</dbReference>
<dbReference type="Gene3D" id="3.90.180.10">
    <property type="entry name" value="Medium-chain alcohol dehydrogenases, catalytic domain"/>
    <property type="match status" value="1"/>
</dbReference>
<evidence type="ECO:0000256" key="5">
    <source>
        <dbReference type="ARBA" id="ARBA00023002"/>
    </source>
</evidence>
<dbReference type="GO" id="GO:0008270">
    <property type="term" value="F:zinc ion binding"/>
    <property type="evidence" value="ECO:0007669"/>
    <property type="project" value="InterPro"/>
</dbReference>
<dbReference type="PROSITE" id="PS00059">
    <property type="entry name" value="ADH_ZINC"/>
    <property type="match status" value="1"/>
</dbReference>
<accession>A0A165GZ46</accession>
<reference evidence="8 9" key="1">
    <citation type="journal article" date="2016" name="Mol. Biol. Evol.">
        <title>Comparative Genomics of Early-Diverging Mushroom-Forming Fungi Provides Insights into the Origins of Lignocellulose Decay Capabilities.</title>
        <authorList>
            <person name="Nagy L.G."/>
            <person name="Riley R."/>
            <person name="Tritt A."/>
            <person name="Adam C."/>
            <person name="Daum C."/>
            <person name="Floudas D."/>
            <person name="Sun H."/>
            <person name="Yadav J.S."/>
            <person name="Pangilinan J."/>
            <person name="Larsson K.H."/>
            <person name="Matsuura K."/>
            <person name="Barry K."/>
            <person name="Labutti K."/>
            <person name="Kuo R."/>
            <person name="Ohm R.A."/>
            <person name="Bhattacharya S.S."/>
            <person name="Shirouzu T."/>
            <person name="Yoshinaga Y."/>
            <person name="Martin F.M."/>
            <person name="Grigoriev I.V."/>
            <person name="Hibbett D.S."/>
        </authorList>
    </citation>
    <scope>NUCLEOTIDE SEQUENCE [LARGE SCALE GENOMIC DNA]</scope>
    <source>
        <strain evidence="8 9">HHB12029</strain>
    </source>
</reference>
<comment type="similarity">
    <text evidence="2 6">Belongs to the zinc-containing alcohol dehydrogenase family.</text>
</comment>
<dbReference type="Gene3D" id="3.40.50.720">
    <property type="entry name" value="NAD(P)-binding Rossmann-like Domain"/>
    <property type="match status" value="1"/>
</dbReference>
<dbReference type="SUPFAM" id="SSF51735">
    <property type="entry name" value="NAD(P)-binding Rossmann-fold domains"/>
    <property type="match status" value="1"/>
</dbReference>
<evidence type="ECO:0000256" key="1">
    <source>
        <dbReference type="ARBA" id="ARBA00001947"/>
    </source>
</evidence>
<dbReference type="OrthoDB" id="1560166at2759"/>
<dbReference type="PANTHER" id="PTHR42940">
    <property type="entry name" value="ALCOHOL DEHYDROGENASE 1-RELATED"/>
    <property type="match status" value="1"/>
</dbReference>
<dbReference type="EMBL" id="KV426032">
    <property type="protein sequence ID" value="KZV91212.1"/>
    <property type="molecule type" value="Genomic_DNA"/>
</dbReference>
<keyword evidence="4 6" id="KW-0862">Zinc</keyword>
<dbReference type="InterPro" id="IPR013154">
    <property type="entry name" value="ADH-like_N"/>
</dbReference>
<dbReference type="Pfam" id="PF00107">
    <property type="entry name" value="ADH_zinc_N"/>
    <property type="match status" value="1"/>
</dbReference>
<dbReference type="InterPro" id="IPR011032">
    <property type="entry name" value="GroES-like_sf"/>
</dbReference>
<evidence type="ECO:0000256" key="6">
    <source>
        <dbReference type="RuleBase" id="RU361277"/>
    </source>
</evidence>
<dbReference type="Proteomes" id="UP000077266">
    <property type="component" value="Unassembled WGS sequence"/>
</dbReference>
<organism evidence="8 9">
    <name type="scientific">Exidia glandulosa HHB12029</name>
    <dbReference type="NCBI Taxonomy" id="1314781"/>
    <lineage>
        <taxon>Eukaryota</taxon>
        <taxon>Fungi</taxon>
        <taxon>Dikarya</taxon>
        <taxon>Basidiomycota</taxon>
        <taxon>Agaricomycotina</taxon>
        <taxon>Agaricomycetes</taxon>
        <taxon>Auriculariales</taxon>
        <taxon>Exidiaceae</taxon>
        <taxon>Exidia</taxon>
    </lineage>
</organism>
<sequence>MHELPTTYRAAVISEPGATFELVERRLLPPSDNQLLLKIYASGICYSDRAATSGSPLSSYPRVPGHEVVGRVVAYGPDVSSTDRERLPPGSLVGAGWLGSSCQACEACEAEETFACPQGVAHGAGMDGGHAEYMYTTAQGLVRLPEEALEHLSYAELAPILCAGVSAYDALLSTRNSWIPEDVVGVHGVGGIGHLAIQYAVKMGLQVHAITSPGKFDLARTMGAIGAVNATSDLPDYFSQLGGARLIISTVPSPGGSSSTLAQCLARNGTIIFVGIPYGGDSTDALDISTTLMVVKRLQVRGWVPGCARKYAEAVKFSIQAGIKPMIKTFRLEDIQHAMENLLDDRPAQRNVIVFSDTAAR</sequence>
<evidence type="ECO:0000313" key="9">
    <source>
        <dbReference type="Proteomes" id="UP000077266"/>
    </source>
</evidence>
<keyword evidence="3 6" id="KW-0479">Metal-binding</keyword>
<evidence type="ECO:0000259" key="7">
    <source>
        <dbReference type="SMART" id="SM00829"/>
    </source>
</evidence>
<evidence type="ECO:0000256" key="3">
    <source>
        <dbReference type="ARBA" id="ARBA00022723"/>
    </source>
</evidence>
<evidence type="ECO:0000256" key="2">
    <source>
        <dbReference type="ARBA" id="ARBA00008072"/>
    </source>
</evidence>
<proteinExistence type="inferred from homology"/>
<dbReference type="SUPFAM" id="SSF50129">
    <property type="entry name" value="GroES-like"/>
    <property type="match status" value="1"/>
</dbReference>
<name>A0A165GZ46_EXIGL</name>
<evidence type="ECO:0000256" key="4">
    <source>
        <dbReference type="ARBA" id="ARBA00022833"/>
    </source>
</evidence>
<dbReference type="STRING" id="1314781.A0A165GZ46"/>
<dbReference type="SMART" id="SM00829">
    <property type="entry name" value="PKS_ER"/>
    <property type="match status" value="1"/>
</dbReference>
<comment type="cofactor">
    <cofactor evidence="1 6">
        <name>Zn(2+)</name>
        <dbReference type="ChEBI" id="CHEBI:29105"/>
    </cofactor>
</comment>
<feature type="domain" description="Enoyl reductase (ER)" evidence="7">
    <location>
        <begin position="17"/>
        <end position="353"/>
    </location>
</feature>
<dbReference type="AlphaFoldDB" id="A0A165GZ46"/>
<dbReference type="InParanoid" id="A0A165GZ46"/>